<comment type="subcellular location">
    <subcellularLocation>
        <location evidence="1">Membrane</location>
        <topology evidence="1">Multi-pass membrane protein</topology>
    </subcellularLocation>
</comment>
<accession>A0A9N8H6B4</accession>
<dbReference type="GO" id="GO:0016020">
    <property type="term" value="C:membrane"/>
    <property type="evidence" value="ECO:0007669"/>
    <property type="project" value="UniProtKB-SubCell"/>
</dbReference>
<keyword evidence="3 6" id="KW-1133">Transmembrane helix</keyword>
<dbReference type="Pfam" id="PF07690">
    <property type="entry name" value="MFS_1"/>
    <property type="match status" value="1"/>
</dbReference>
<evidence type="ECO:0000256" key="2">
    <source>
        <dbReference type="ARBA" id="ARBA00022692"/>
    </source>
</evidence>
<dbReference type="InterPro" id="IPR001958">
    <property type="entry name" value="Tet-R_TetA/multi-R_MdtG-like"/>
</dbReference>
<comment type="caution">
    <text evidence="8">The sequence shown here is derived from an EMBL/GenBank/DDBJ whole genome shotgun (WGS) entry which is preliminary data.</text>
</comment>
<dbReference type="GO" id="GO:0022857">
    <property type="term" value="F:transmembrane transporter activity"/>
    <property type="evidence" value="ECO:0007669"/>
    <property type="project" value="InterPro"/>
</dbReference>
<gene>
    <name evidence="8" type="ORF">SEMRO_107_G053880.1</name>
</gene>
<evidence type="ECO:0000256" key="4">
    <source>
        <dbReference type="ARBA" id="ARBA00023136"/>
    </source>
</evidence>
<feature type="transmembrane region" description="Helical" evidence="6">
    <location>
        <begin position="378"/>
        <end position="397"/>
    </location>
</feature>
<dbReference type="Gene3D" id="1.20.1250.20">
    <property type="entry name" value="MFS general substrate transporter like domains"/>
    <property type="match status" value="1"/>
</dbReference>
<dbReference type="SUPFAM" id="SSF103473">
    <property type="entry name" value="MFS general substrate transporter"/>
    <property type="match status" value="1"/>
</dbReference>
<dbReference type="PANTHER" id="PTHR24002:SF3">
    <property type="entry name" value="SOLUTE CARRIER FAMILY 22 MEMBER 18"/>
    <property type="match status" value="1"/>
</dbReference>
<dbReference type="InterPro" id="IPR011701">
    <property type="entry name" value="MFS"/>
</dbReference>
<evidence type="ECO:0000313" key="8">
    <source>
        <dbReference type="EMBL" id="CAB9501387.1"/>
    </source>
</evidence>
<feature type="transmembrane region" description="Helical" evidence="6">
    <location>
        <begin position="95"/>
        <end position="112"/>
    </location>
</feature>
<evidence type="ECO:0000259" key="7">
    <source>
        <dbReference type="PROSITE" id="PS50850"/>
    </source>
</evidence>
<evidence type="ECO:0000256" key="5">
    <source>
        <dbReference type="SAM" id="MobiDB-lite"/>
    </source>
</evidence>
<dbReference type="GO" id="GO:0005635">
    <property type="term" value="C:nuclear envelope"/>
    <property type="evidence" value="ECO:0007669"/>
    <property type="project" value="TreeGrafter"/>
</dbReference>
<feature type="transmembrane region" description="Helical" evidence="6">
    <location>
        <begin position="52"/>
        <end position="75"/>
    </location>
</feature>
<dbReference type="PRINTS" id="PR01035">
    <property type="entry name" value="TCRTETA"/>
</dbReference>
<keyword evidence="2 6" id="KW-0812">Transmembrane</keyword>
<reference evidence="8" key="1">
    <citation type="submission" date="2020-06" db="EMBL/GenBank/DDBJ databases">
        <authorList>
            <consortium name="Plant Systems Biology data submission"/>
        </authorList>
    </citation>
    <scope>NUCLEOTIDE SEQUENCE</scope>
    <source>
        <strain evidence="8">D6</strain>
    </source>
</reference>
<dbReference type="Proteomes" id="UP001153069">
    <property type="component" value="Unassembled WGS sequence"/>
</dbReference>
<evidence type="ECO:0000313" key="9">
    <source>
        <dbReference type="Proteomes" id="UP001153069"/>
    </source>
</evidence>
<evidence type="ECO:0000256" key="6">
    <source>
        <dbReference type="SAM" id="Phobius"/>
    </source>
</evidence>
<dbReference type="InterPro" id="IPR020846">
    <property type="entry name" value="MFS_dom"/>
</dbReference>
<dbReference type="InterPro" id="IPR036259">
    <property type="entry name" value="MFS_trans_sf"/>
</dbReference>
<keyword evidence="4 6" id="KW-0472">Membrane</keyword>
<sequence length="497" mass="54053">MMKEEQQQQQQKPVVVDHVDSSVTAATEATSSSTASIDDDSSHGHFGSTTPLLPYTVSLPLLVALDMIGVSLVVPLLHSQYFQLAGVTSAVQREWLSSIFSTSQIVGGLVLGTLSDSQLLSRRAILWLSFGGSAMAYGMIAQQGLAAILLSRIIVGLVKQTMTITSAIMVSVTSEEERATNVGRLNASLTTAWIIGPSAGAYLFHNVGTYAPIYVSCSIFILNILIVLFCIPKEQQQNSADNNTKETATTTKDNNATEQQQSTVLQRILSNFKACFQSNNACLASVVSAILIFRWVLRATSYKNIATYYETRYQMEPYQRGYLQSYQSVLTLVVESLLIQPILQLLGGEVQASCTAALIMALVTFAEASHDIVHLQHYLFLICPIMATAMAILGVSLKSVLSKVAPQHSLGSVFATLDVLSNAVQVTVPFYRTWLFSMTTHPTNSGGDPDPYQWQLVSGVHWMVATLALAYLLWQGNPCGDAATRPKKQPPQKVKTS</sequence>
<dbReference type="EMBL" id="CAICTM010000106">
    <property type="protein sequence ID" value="CAB9501387.1"/>
    <property type="molecule type" value="Genomic_DNA"/>
</dbReference>
<feature type="transmembrane region" description="Helical" evidence="6">
    <location>
        <begin position="211"/>
        <end position="231"/>
    </location>
</feature>
<feature type="transmembrane region" description="Helical" evidence="6">
    <location>
        <begin position="185"/>
        <end position="205"/>
    </location>
</feature>
<protein>
    <submittedName>
        <fullName evidence="8">Major facilitator Superfamily</fullName>
    </submittedName>
</protein>
<dbReference type="OrthoDB" id="10262656at2759"/>
<dbReference type="PROSITE" id="PS50850">
    <property type="entry name" value="MFS"/>
    <property type="match status" value="1"/>
</dbReference>
<keyword evidence="9" id="KW-1185">Reference proteome</keyword>
<organism evidence="8 9">
    <name type="scientific">Seminavis robusta</name>
    <dbReference type="NCBI Taxonomy" id="568900"/>
    <lineage>
        <taxon>Eukaryota</taxon>
        <taxon>Sar</taxon>
        <taxon>Stramenopiles</taxon>
        <taxon>Ochrophyta</taxon>
        <taxon>Bacillariophyta</taxon>
        <taxon>Bacillariophyceae</taxon>
        <taxon>Bacillariophycidae</taxon>
        <taxon>Naviculales</taxon>
        <taxon>Naviculaceae</taxon>
        <taxon>Seminavis</taxon>
    </lineage>
</organism>
<name>A0A9N8H6B4_9STRA</name>
<evidence type="ECO:0000256" key="3">
    <source>
        <dbReference type="ARBA" id="ARBA00022989"/>
    </source>
</evidence>
<feature type="transmembrane region" description="Helical" evidence="6">
    <location>
        <begin position="409"/>
        <end position="432"/>
    </location>
</feature>
<dbReference type="AlphaFoldDB" id="A0A9N8H6B4"/>
<dbReference type="PANTHER" id="PTHR24002">
    <property type="entry name" value="SOLUTE CARRIER FAMILY 22 MEMBER 18"/>
    <property type="match status" value="1"/>
</dbReference>
<proteinExistence type="predicted"/>
<feature type="domain" description="Major facilitator superfamily (MFS) profile" evidence="7">
    <location>
        <begin position="52"/>
        <end position="477"/>
    </location>
</feature>
<feature type="region of interest" description="Disordered" evidence="5">
    <location>
        <begin position="239"/>
        <end position="258"/>
    </location>
</feature>
<feature type="transmembrane region" description="Helical" evidence="6">
    <location>
        <begin position="452"/>
        <end position="474"/>
    </location>
</feature>
<evidence type="ECO:0000256" key="1">
    <source>
        <dbReference type="ARBA" id="ARBA00004141"/>
    </source>
</evidence>